<sequence length="303" mass="34289">MDIANLVAIDTHVHAEVSCCEPPDLFGKEFDEAADKYFGTVLKKGRRPTIPETIEFYRERKIGLVMFTVDCESQLGRRRIPNEEVARFAADNRDMMIAFASIDPHKGKMGAREARRLIEEYGVRGFKFHPTLQGCYPNDRMAYPIYEVIAEHKLPAVFHSGHSGMGSGMRGGGGLLLKYSEPIHLDEVAADFPDMKVVIAHPSWPWQDQALSICLHKPNVYIDLSGWSPKYFAPQLIQYANTLLRHKMLFASDFPLIRPDRWLSDFETVGFRPEVHSLILKENAIDLLDLRAPASLRSIPGHG</sequence>
<comment type="caution">
    <text evidence="3">The sequence shown here is derived from an EMBL/GenBank/DDBJ whole genome shotgun (WGS) entry which is preliminary data.</text>
</comment>
<protein>
    <submittedName>
        <fullName evidence="3">Amidohydrolase</fullName>
    </submittedName>
</protein>
<dbReference type="InterPro" id="IPR032465">
    <property type="entry name" value="ACMSD"/>
</dbReference>
<dbReference type="RefSeq" id="WP_169500758.1">
    <property type="nucleotide sequence ID" value="NZ_JABBFZ010000022.1"/>
</dbReference>
<evidence type="ECO:0000259" key="2">
    <source>
        <dbReference type="Pfam" id="PF04909"/>
    </source>
</evidence>
<keyword evidence="4" id="KW-1185">Reference proteome</keyword>
<evidence type="ECO:0000313" key="4">
    <source>
        <dbReference type="Proteomes" id="UP000583127"/>
    </source>
</evidence>
<dbReference type="CDD" id="cd01292">
    <property type="entry name" value="metallo-dependent_hydrolases"/>
    <property type="match status" value="1"/>
</dbReference>
<dbReference type="Pfam" id="PF04909">
    <property type="entry name" value="Amidohydro_2"/>
    <property type="match status" value="1"/>
</dbReference>
<dbReference type="PANTHER" id="PTHR21240:SF19">
    <property type="entry name" value="CATALYTIC_ HYDROLASE"/>
    <property type="match status" value="1"/>
</dbReference>
<dbReference type="InterPro" id="IPR032466">
    <property type="entry name" value="Metal_Hydrolase"/>
</dbReference>
<name>A0A7Y0FFW4_9BURK</name>
<keyword evidence="1" id="KW-0456">Lyase</keyword>
<keyword evidence="3" id="KW-0378">Hydrolase</keyword>
<dbReference type="EMBL" id="JABBFZ010000022">
    <property type="protein sequence ID" value="NML34489.1"/>
    <property type="molecule type" value="Genomic_DNA"/>
</dbReference>
<dbReference type="GO" id="GO:0016787">
    <property type="term" value="F:hydrolase activity"/>
    <property type="evidence" value="ECO:0007669"/>
    <property type="project" value="UniProtKB-KW"/>
</dbReference>
<reference evidence="3 4" key="1">
    <citation type="submission" date="2020-04" db="EMBL/GenBank/DDBJ databases">
        <title>Paraburkholderia sp. G-4-1-8 isolated from soil.</title>
        <authorList>
            <person name="Dahal R.H."/>
        </authorList>
    </citation>
    <scope>NUCLEOTIDE SEQUENCE [LARGE SCALE GENOMIC DNA]</scope>
    <source>
        <strain evidence="3 4">G-4-1-8</strain>
    </source>
</reference>
<accession>A0A7Y0FFW4</accession>
<dbReference type="GO" id="GO:0016831">
    <property type="term" value="F:carboxy-lyase activity"/>
    <property type="evidence" value="ECO:0007669"/>
    <property type="project" value="InterPro"/>
</dbReference>
<dbReference type="AlphaFoldDB" id="A0A7Y0FFW4"/>
<dbReference type="PANTHER" id="PTHR21240">
    <property type="entry name" value="2-AMINO-3-CARBOXYLMUCONATE-6-SEMIALDEHYDE DECARBOXYLASE"/>
    <property type="match status" value="1"/>
</dbReference>
<feature type="domain" description="Amidohydrolase-related" evidence="2">
    <location>
        <begin position="9"/>
        <end position="290"/>
    </location>
</feature>
<proteinExistence type="predicted"/>
<organism evidence="3 4">
    <name type="scientific">Paraburkholderia antibiotica</name>
    <dbReference type="NCBI Taxonomy" id="2728839"/>
    <lineage>
        <taxon>Bacteria</taxon>
        <taxon>Pseudomonadati</taxon>
        <taxon>Pseudomonadota</taxon>
        <taxon>Betaproteobacteria</taxon>
        <taxon>Burkholderiales</taxon>
        <taxon>Burkholderiaceae</taxon>
        <taxon>Paraburkholderia</taxon>
    </lineage>
</organism>
<gene>
    <name evidence="3" type="ORF">HHL14_27115</name>
</gene>
<dbReference type="Proteomes" id="UP000583127">
    <property type="component" value="Unassembled WGS sequence"/>
</dbReference>
<dbReference type="InterPro" id="IPR006680">
    <property type="entry name" value="Amidohydro-rel"/>
</dbReference>
<evidence type="ECO:0000256" key="1">
    <source>
        <dbReference type="ARBA" id="ARBA00023239"/>
    </source>
</evidence>
<dbReference type="Gene3D" id="3.20.20.140">
    <property type="entry name" value="Metal-dependent hydrolases"/>
    <property type="match status" value="1"/>
</dbReference>
<dbReference type="SUPFAM" id="SSF51556">
    <property type="entry name" value="Metallo-dependent hydrolases"/>
    <property type="match status" value="1"/>
</dbReference>
<evidence type="ECO:0000313" key="3">
    <source>
        <dbReference type="EMBL" id="NML34489.1"/>
    </source>
</evidence>